<dbReference type="InterPro" id="IPR058711">
    <property type="entry name" value="SCO6045-like_C"/>
</dbReference>
<accession>A0ABP3HDN5</accession>
<feature type="domain" description="SCO6045-like C-terminal" evidence="1">
    <location>
        <begin position="14"/>
        <end position="98"/>
    </location>
</feature>
<sequence length="153" mass="16620">MSDPGLEGARARLARDQAALLAALVAGGPPPRGFDPGRLDVQRRVLLAKRADTVARVAPELPAILGEEFRGLFLDYARARPLTEGYHRDASAFADRLLATGRPRDPARRRRLADWRTPVAEPPPGRLATAVRALRLRIAPRPVPSTPRSAKGT</sequence>
<proteinExistence type="predicted"/>
<name>A0ABP3HDN5_9ACTN</name>
<evidence type="ECO:0000313" key="2">
    <source>
        <dbReference type="EMBL" id="GAA0367249.1"/>
    </source>
</evidence>
<organism evidence="2 3">
    <name type="scientific">Streptomyces blastmyceticus</name>
    <dbReference type="NCBI Taxonomy" id="68180"/>
    <lineage>
        <taxon>Bacteria</taxon>
        <taxon>Bacillati</taxon>
        <taxon>Actinomycetota</taxon>
        <taxon>Actinomycetes</taxon>
        <taxon>Kitasatosporales</taxon>
        <taxon>Streptomycetaceae</taxon>
        <taxon>Streptomyces</taxon>
    </lineage>
</organism>
<protein>
    <recommendedName>
        <fullName evidence="1">SCO6045-like C-terminal domain-containing protein</fullName>
    </recommendedName>
</protein>
<evidence type="ECO:0000313" key="3">
    <source>
        <dbReference type="Proteomes" id="UP001500063"/>
    </source>
</evidence>
<dbReference type="Pfam" id="PF26136">
    <property type="entry name" value="SCO6045_C"/>
    <property type="match status" value="1"/>
</dbReference>
<keyword evidence="3" id="KW-1185">Reference proteome</keyword>
<evidence type="ECO:0000259" key="1">
    <source>
        <dbReference type="Pfam" id="PF26136"/>
    </source>
</evidence>
<dbReference type="Proteomes" id="UP001500063">
    <property type="component" value="Unassembled WGS sequence"/>
</dbReference>
<dbReference type="EMBL" id="BAAABW010000026">
    <property type="protein sequence ID" value="GAA0367249.1"/>
    <property type="molecule type" value="Genomic_DNA"/>
</dbReference>
<gene>
    <name evidence="2" type="ORF">GCM10010319_51460</name>
</gene>
<reference evidence="3" key="1">
    <citation type="journal article" date="2019" name="Int. J. Syst. Evol. Microbiol.">
        <title>The Global Catalogue of Microorganisms (GCM) 10K type strain sequencing project: providing services to taxonomists for standard genome sequencing and annotation.</title>
        <authorList>
            <consortium name="The Broad Institute Genomics Platform"/>
            <consortium name="The Broad Institute Genome Sequencing Center for Infectious Disease"/>
            <person name="Wu L."/>
            <person name="Ma J."/>
        </authorList>
    </citation>
    <scope>NUCLEOTIDE SEQUENCE [LARGE SCALE GENOMIC DNA]</scope>
    <source>
        <strain evidence="3">JCM 4565</strain>
    </source>
</reference>
<comment type="caution">
    <text evidence="2">The sequence shown here is derived from an EMBL/GenBank/DDBJ whole genome shotgun (WGS) entry which is preliminary data.</text>
</comment>